<reference evidence="1 2" key="2">
    <citation type="submission" date="2018-06" db="EMBL/GenBank/DDBJ databases">
        <title>Metagenomic assembly of (sub)arctic Cyanobacteria and their associated microbiome from non-axenic cultures.</title>
        <authorList>
            <person name="Baurain D."/>
        </authorList>
    </citation>
    <scope>NUCLEOTIDE SEQUENCE [LARGE SCALE GENOMIC DNA]</scope>
    <source>
        <strain evidence="1">ULC041bin1</strain>
    </source>
</reference>
<proteinExistence type="predicted"/>
<sequence>MISGIDMSVPMIAGLLDSIIEEMGAKDRREHERRMKDLQIIENSNLKDEYVKQLLLDRILYPVERAQHDIQNAAKHAQWLSEIVLFHYKDHGLTQEQAYELSKQIKLLAIQITHADSLHDLKFVYAVITMFNNKVSVFKHSKREYSIHYNIRDHILNKLNSCIATGNNFKVREELMKMMTGQGLPALEPQK</sequence>
<gene>
    <name evidence="1" type="ORF">DCF17_02035</name>
</gene>
<dbReference type="AlphaFoldDB" id="A0A2W4WTS8"/>
<reference evidence="2" key="1">
    <citation type="submission" date="2018-04" db="EMBL/GenBank/DDBJ databases">
        <authorList>
            <person name="Cornet L."/>
        </authorList>
    </citation>
    <scope>NUCLEOTIDE SEQUENCE [LARGE SCALE GENOMIC DNA]</scope>
</reference>
<organism evidence="1 2">
    <name type="scientific">Shackletoniella antarctica</name>
    <dbReference type="NCBI Taxonomy" id="268115"/>
    <lineage>
        <taxon>Bacteria</taxon>
        <taxon>Bacillati</taxon>
        <taxon>Cyanobacteriota</taxon>
        <taxon>Cyanophyceae</taxon>
        <taxon>Oculatellales</taxon>
        <taxon>Oculatellaceae</taxon>
        <taxon>Shackletoniella</taxon>
    </lineage>
</organism>
<accession>A0A2W4WTS8</accession>
<comment type="caution">
    <text evidence="1">The sequence shown here is derived from an EMBL/GenBank/DDBJ whole genome shotgun (WGS) entry which is preliminary data.</text>
</comment>
<dbReference type="Proteomes" id="UP000249081">
    <property type="component" value="Unassembled WGS sequence"/>
</dbReference>
<evidence type="ECO:0000313" key="1">
    <source>
        <dbReference type="EMBL" id="PZO45289.1"/>
    </source>
</evidence>
<protein>
    <submittedName>
        <fullName evidence="1">Uncharacterized protein</fullName>
    </submittedName>
</protein>
<name>A0A2W4WTS8_9CYAN</name>
<dbReference type="EMBL" id="QBMN01000008">
    <property type="protein sequence ID" value="PZO45289.1"/>
    <property type="molecule type" value="Genomic_DNA"/>
</dbReference>
<evidence type="ECO:0000313" key="2">
    <source>
        <dbReference type="Proteomes" id="UP000249081"/>
    </source>
</evidence>